<dbReference type="CDD" id="cd16343">
    <property type="entry name" value="LMWPTP"/>
    <property type="match status" value="1"/>
</dbReference>
<dbReference type="PANTHER" id="PTHR11717:SF7">
    <property type="entry name" value="LOW MOLECULAR WEIGHT PHOSPHOTYROSINE PROTEIN PHOSPHATASE"/>
    <property type="match status" value="1"/>
</dbReference>
<keyword evidence="7" id="KW-1185">Reference proteome</keyword>
<organism evidence="6 7">
    <name type="scientific">Streptomyces andamanensis</name>
    <dbReference type="NCBI Taxonomy" id="1565035"/>
    <lineage>
        <taxon>Bacteria</taxon>
        <taxon>Bacillati</taxon>
        <taxon>Actinomycetota</taxon>
        <taxon>Actinomycetes</taxon>
        <taxon>Kitasatosporales</taxon>
        <taxon>Streptomycetaceae</taxon>
        <taxon>Streptomyces</taxon>
    </lineage>
</organism>
<dbReference type="InterPro" id="IPR036196">
    <property type="entry name" value="Ptyr_pPase_sf"/>
</dbReference>
<gene>
    <name evidence="6" type="ORF">ACFPC0_35000</name>
</gene>
<sequence>MHICFVCTGNICRSPSAALVFEERLRRAGLADAVRVTSAGIGPWHAGEAIDERAGRTLARHGYPVEHVAAQIGAGHLDADLFLAMDRGHEKALRRLVPDPSRVRLLRTFDPDASGDLDVPDPYYGGAEGFEEVLALIESAMPGLLAWTRERLTP</sequence>
<feature type="domain" description="Phosphotyrosine protein phosphatase I" evidence="5">
    <location>
        <begin position="1"/>
        <end position="147"/>
    </location>
</feature>
<evidence type="ECO:0000313" key="7">
    <source>
        <dbReference type="Proteomes" id="UP001595824"/>
    </source>
</evidence>
<comment type="similarity">
    <text evidence="1">Belongs to the low molecular weight phosphotyrosine protein phosphatase family.</text>
</comment>
<dbReference type="InterPro" id="IPR017867">
    <property type="entry name" value="Tyr_phospatase_low_mol_wt"/>
</dbReference>
<dbReference type="RefSeq" id="WP_381744274.1">
    <property type="nucleotide sequence ID" value="NZ_JBHSDP010000029.1"/>
</dbReference>
<reference evidence="7" key="1">
    <citation type="journal article" date="2019" name="Int. J. Syst. Evol. Microbiol.">
        <title>The Global Catalogue of Microorganisms (GCM) 10K type strain sequencing project: providing services to taxonomists for standard genome sequencing and annotation.</title>
        <authorList>
            <consortium name="The Broad Institute Genomics Platform"/>
            <consortium name="The Broad Institute Genome Sequencing Center for Infectious Disease"/>
            <person name="Wu L."/>
            <person name="Ma J."/>
        </authorList>
    </citation>
    <scope>NUCLEOTIDE SEQUENCE [LARGE SCALE GENOMIC DNA]</scope>
    <source>
        <strain evidence="7">PCU 347</strain>
    </source>
</reference>
<dbReference type="SMART" id="SM00226">
    <property type="entry name" value="LMWPc"/>
    <property type="match status" value="1"/>
</dbReference>
<name>A0ABV8TQP0_9ACTN</name>
<dbReference type="EC" id="3.1.3.48" evidence="2"/>
<evidence type="ECO:0000256" key="4">
    <source>
        <dbReference type="ARBA" id="ARBA00022912"/>
    </source>
</evidence>
<proteinExistence type="inferred from homology"/>
<keyword evidence="4" id="KW-0904">Protein phosphatase</keyword>
<dbReference type="SUPFAM" id="SSF52788">
    <property type="entry name" value="Phosphotyrosine protein phosphatases I"/>
    <property type="match status" value="1"/>
</dbReference>
<dbReference type="Proteomes" id="UP001595824">
    <property type="component" value="Unassembled WGS sequence"/>
</dbReference>
<dbReference type="EMBL" id="JBHSDP010000029">
    <property type="protein sequence ID" value="MFC4332886.1"/>
    <property type="molecule type" value="Genomic_DNA"/>
</dbReference>
<evidence type="ECO:0000313" key="6">
    <source>
        <dbReference type="EMBL" id="MFC4332886.1"/>
    </source>
</evidence>
<evidence type="ECO:0000256" key="2">
    <source>
        <dbReference type="ARBA" id="ARBA00013064"/>
    </source>
</evidence>
<evidence type="ECO:0000256" key="1">
    <source>
        <dbReference type="ARBA" id="ARBA00011063"/>
    </source>
</evidence>
<dbReference type="GO" id="GO:0004725">
    <property type="term" value="F:protein tyrosine phosphatase activity"/>
    <property type="evidence" value="ECO:0007669"/>
    <property type="project" value="UniProtKB-EC"/>
</dbReference>
<dbReference type="PRINTS" id="PR00719">
    <property type="entry name" value="LMWPTPASE"/>
</dbReference>
<keyword evidence="3 6" id="KW-0378">Hydrolase</keyword>
<protein>
    <recommendedName>
        <fullName evidence="2">protein-tyrosine-phosphatase</fullName>
        <ecNumber evidence="2">3.1.3.48</ecNumber>
    </recommendedName>
</protein>
<dbReference type="PANTHER" id="PTHR11717">
    <property type="entry name" value="LOW MOLECULAR WEIGHT PROTEIN TYROSINE PHOSPHATASE"/>
    <property type="match status" value="1"/>
</dbReference>
<dbReference type="Gene3D" id="3.40.50.2300">
    <property type="match status" value="1"/>
</dbReference>
<evidence type="ECO:0000259" key="5">
    <source>
        <dbReference type="SMART" id="SM00226"/>
    </source>
</evidence>
<dbReference type="InterPro" id="IPR023485">
    <property type="entry name" value="Ptyr_pPase"/>
</dbReference>
<accession>A0ABV8TQP0</accession>
<dbReference type="InterPro" id="IPR050438">
    <property type="entry name" value="LMW_PTPase"/>
</dbReference>
<dbReference type="Pfam" id="PF01451">
    <property type="entry name" value="LMWPc"/>
    <property type="match status" value="1"/>
</dbReference>
<evidence type="ECO:0000256" key="3">
    <source>
        <dbReference type="ARBA" id="ARBA00022801"/>
    </source>
</evidence>
<comment type="caution">
    <text evidence="6">The sequence shown here is derived from an EMBL/GenBank/DDBJ whole genome shotgun (WGS) entry which is preliminary data.</text>
</comment>